<gene>
    <name evidence="9" type="ORF">HZY91_06425</name>
</gene>
<evidence type="ECO:0000313" key="9">
    <source>
        <dbReference type="EMBL" id="MBG9986530.1"/>
    </source>
</evidence>
<sequence length="107" mass="11739">MCKKTIMLACGLGMSTNILVEKMKKIIADQNIEYEVLASTTAQVEGIINKQPIDVLLLGPQVAYMANRLAEKYASQGVRVGVIDKDDYGLARARRVLDLAENLLKDG</sequence>
<protein>
    <submittedName>
        <fullName evidence="9">PTS sugar transporter subunit IIB</fullName>
    </submittedName>
</protein>
<keyword evidence="4" id="KW-0808">Transferase</keyword>
<keyword evidence="2" id="KW-0597">Phosphoprotein</keyword>
<evidence type="ECO:0000256" key="4">
    <source>
        <dbReference type="ARBA" id="ARBA00022679"/>
    </source>
</evidence>
<dbReference type="RefSeq" id="WP_197115442.1">
    <property type="nucleotide sequence ID" value="NZ_JACBXQ010000003.1"/>
</dbReference>
<dbReference type="InterPro" id="IPR051819">
    <property type="entry name" value="PTS_sugar-specific_EIIB"/>
</dbReference>
<dbReference type="PROSITE" id="PS51100">
    <property type="entry name" value="PTS_EIIB_TYPE_3"/>
    <property type="match status" value="1"/>
</dbReference>
<dbReference type="PANTHER" id="PTHR34581:SF2">
    <property type="entry name" value="PTS SYSTEM N,N'-DIACETYLCHITOBIOSE-SPECIFIC EIIB COMPONENT"/>
    <property type="match status" value="1"/>
</dbReference>
<evidence type="ECO:0000256" key="6">
    <source>
        <dbReference type="ARBA" id="ARBA00022777"/>
    </source>
</evidence>
<keyword evidence="1" id="KW-0813">Transport</keyword>
<dbReference type="InterPro" id="IPR036095">
    <property type="entry name" value="PTS_EIIB-like_sf"/>
</dbReference>
<evidence type="ECO:0000259" key="8">
    <source>
        <dbReference type="PROSITE" id="PS51100"/>
    </source>
</evidence>
<feature type="modified residue" description="Phosphocysteine; by EIIA" evidence="7">
    <location>
        <position position="10"/>
    </location>
</feature>
<evidence type="ECO:0000256" key="2">
    <source>
        <dbReference type="ARBA" id="ARBA00022553"/>
    </source>
</evidence>
<evidence type="ECO:0000256" key="7">
    <source>
        <dbReference type="PROSITE-ProRule" id="PRU00423"/>
    </source>
</evidence>
<evidence type="ECO:0000256" key="3">
    <source>
        <dbReference type="ARBA" id="ARBA00022597"/>
    </source>
</evidence>
<keyword evidence="10" id="KW-1185">Reference proteome</keyword>
<dbReference type="InterPro" id="IPR003501">
    <property type="entry name" value="PTS_EIIB_2/3"/>
</dbReference>
<organism evidence="9 10">
    <name type="scientific">Facklamia lactis</name>
    <dbReference type="NCBI Taxonomy" id="2749967"/>
    <lineage>
        <taxon>Bacteria</taxon>
        <taxon>Bacillati</taxon>
        <taxon>Bacillota</taxon>
        <taxon>Bacilli</taxon>
        <taxon>Lactobacillales</taxon>
        <taxon>Aerococcaceae</taxon>
        <taxon>Facklamia</taxon>
    </lineage>
</organism>
<proteinExistence type="predicted"/>
<evidence type="ECO:0000313" key="10">
    <source>
        <dbReference type="Proteomes" id="UP000721415"/>
    </source>
</evidence>
<evidence type="ECO:0000256" key="1">
    <source>
        <dbReference type="ARBA" id="ARBA00022448"/>
    </source>
</evidence>
<keyword evidence="5" id="KW-0598">Phosphotransferase system</keyword>
<dbReference type="Gene3D" id="3.40.50.2300">
    <property type="match status" value="1"/>
</dbReference>
<dbReference type="InterPro" id="IPR013012">
    <property type="entry name" value="PTS_EIIB_3"/>
</dbReference>
<comment type="caution">
    <text evidence="9">The sequence shown here is derived from an EMBL/GenBank/DDBJ whole genome shotgun (WGS) entry which is preliminary data.</text>
</comment>
<name>A0ABS0LQU1_9LACT</name>
<dbReference type="EMBL" id="JACBXQ010000003">
    <property type="protein sequence ID" value="MBG9986530.1"/>
    <property type="molecule type" value="Genomic_DNA"/>
</dbReference>
<dbReference type="Proteomes" id="UP000721415">
    <property type="component" value="Unassembled WGS sequence"/>
</dbReference>
<reference evidence="9 10" key="1">
    <citation type="submission" date="2020-07" db="EMBL/GenBank/DDBJ databases">
        <title>Facklamia lactis sp. nov., isolated from raw milk.</title>
        <authorList>
            <person name="Doll E.V."/>
            <person name="Huptas C."/>
            <person name="Staib L."/>
            <person name="Wenning M."/>
            <person name="Scherer S."/>
        </authorList>
    </citation>
    <scope>NUCLEOTIDE SEQUENCE [LARGE SCALE GENOMIC DNA]</scope>
    <source>
        <strain evidence="9 10">DSM 111018</strain>
    </source>
</reference>
<dbReference type="PANTHER" id="PTHR34581">
    <property type="entry name" value="PTS SYSTEM N,N'-DIACETYLCHITOBIOSE-SPECIFIC EIIB COMPONENT"/>
    <property type="match status" value="1"/>
</dbReference>
<feature type="domain" description="PTS EIIB type-3" evidence="8">
    <location>
        <begin position="3"/>
        <end position="107"/>
    </location>
</feature>
<dbReference type="Pfam" id="PF02302">
    <property type="entry name" value="PTS_IIB"/>
    <property type="match status" value="1"/>
</dbReference>
<dbReference type="SUPFAM" id="SSF52794">
    <property type="entry name" value="PTS system IIB component-like"/>
    <property type="match status" value="1"/>
</dbReference>
<evidence type="ECO:0000256" key="5">
    <source>
        <dbReference type="ARBA" id="ARBA00022683"/>
    </source>
</evidence>
<accession>A0ABS0LQU1</accession>
<keyword evidence="6" id="KW-0418">Kinase</keyword>
<keyword evidence="3 9" id="KW-0762">Sugar transport</keyword>